<dbReference type="InterPro" id="IPR052899">
    <property type="entry name" value="Class-I_DAHP_synthase"/>
</dbReference>
<dbReference type="InterPro" id="IPR006218">
    <property type="entry name" value="DAHP1/KDSA"/>
</dbReference>
<organism evidence="4">
    <name type="scientific">Caldilineaceae bacterium SB0662_bin_9</name>
    <dbReference type="NCBI Taxonomy" id="2605258"/>
    <lineage>
        <taxon>Bacteria</taxon>
        <taxon>Bacillati</taxon>
        <taxon>Chloroflexota</taxon>
        <taxon>Caldilineae</taxon>
        <taxon>Caldilineales</taxon>
        <taxon>Caldilineaceae</taxon>
    </lineage>
</organism>
<dbReference type="NCBIfam" id="NF009239">
    <property type="entry name" value="PRK12595.1"/>
    <property type="match status" value="1"/>
</dbReference>
<dbReference type="InterPro" id="IPR041071">
    <property type="entry name" value="DAHP_snth_FXD"/>
</dbReference>
<dbReference type="Pfam" id="PF00793">
    <property type="entry name" value="DAHP_synth_1"/>
    <property type="match status" value="1"/>
</dbReference>
<dbReference type="NCBIfam" id="TIGR01361">
    <property type="entry name" value="DAHP_synth_Bsub"/>
    <property type="match status" value="1"/>
</dbReference>
<dbReference type="InterPro" id="IPR006268">
    <property type="entry name" value="DAHP_syn_2"/>
</dbReference>
<evidence type="ECO:0000313" key="4">
    <source>
        <dbReference type="EMBL" id="MYD88922.1"/>
    </source>
</evidence>
<reference evidence="4" key="1">
    <citation type="submission" date="2019-09" db="EMBL/GenBank/DDBJ databases">
        <title>Characterisation of the sponge microbiome using genome-centric metagenomics.</title>
        <authorList>
            <person name="Engelberts J.P."/>
            <person name="Robbins S.J."/>
            <person name="De Goeij J.M."/>
            <person name="Aranda M."/>
            <person name="Bell S.C."/>
            <person name="Webster N.S."/>
        </authorList>
    </citation>
    <scope>NUCLEOTIDE SEQUENCE</scope>
    <source>
        <strain evidence="4">SB0662_bin_9</strain>
    </source>
</reference>
<protein>
    <submittedName>
        <fullName evidence="4">3-deoxy-7-phosphoheptulonate synthase</fullName>
        <ecNumber evidence="4">2.5.1.54</ecNumber>
    </submittedName>
</protein>
<dbReference type="GO" id="GO:0003849">
    <property type="term" value="F:3-deoxy-7-phosphoheptulonate synthase activity"/>
    <property type="evidence" value="ECO:0007669"/>
    <property type="project" value="UniProtKB-EC"/>
</dbReference>
<sequence length="338" mass="36660">MIVVMKQTADADDTARVARHIEEKGFSLHISKGEARTIIGIIGANEHELDSDSFEVLPGVEKTMRIMQPFKAASRDFTQKKTVINVNGSQIGGDRVAVFAGPCSVETREQILETAHAVADTGAQFLRGGAFKPRSSPYSFQGLGHEGLEHLAEAREKTGLSIITEVMSVEDIDLVEQYTDIFQVGARNTQNYPLLKALGRASKPVFLKRGLAGTLEELLMSAEYILSEGNMNVMLCERGIRTFETYTRNTFDVNAIPVLQNLTHLPVIADPAHGTGKWDLVSPISKSAVAAGADGVMIEVHPNPAQAKSDGAQSLTLKNFTALMKDLKRVAAAVDRSI</sequence>
<dbReference type="GO" id="GO:0009073">
    <property type="term" value="P:aromatic amino acid family biosynthetic process"/>
    <property type="evidence" value="ECO:0007669"/>
    <property type="project" value="InterPro"/>
</dbReference>
<dbReference type="EC" id="2.5.1.54" evidence="4"/>
<dbReference type="GO" id="GO:0016832">
    <property type="term" value="F:aldehyde-lyase activity"/>
    <property type="evidence" value="ECO:0007669"/>
    <property type="project" value="InterPro"/>
</dbReference>
<name>A0A6B1DQB1_9CHLR</name>
<dbReference type="SUPFAM" id="SSF51569">
    <property type="entry name" value="Aldolase"/>
    <property type="match status" value="1"/>
</dbReference>
<evidence type="ECO:0000259" key="3">
    <source>
        <dbReference type="Pfam" id="PF18152"/>
    </source>
</evidence>
<proteinExistence type="predicted"/>
<gene>
    <name evidence="4" type="primary">aroF</name>
    <name evidence="4" type="ORF">F4Y08_01085</name>
</gene>
<accession>A0A6B1DQB1</accession>
<dbReference type="Pfam" id="PF18152">
    <property type="entry name" value="DAHP_snth_FXD"/>
    <property type="match status" value="1"/>
</dbReference>
<dbReference type="AlphaFoldDB" id="A0A6B1DQB1"/>
<evidence type="ECO:0000259" key="2">
    <source>
        <dbReference type="Pfam" id="PF00793"/>
    </source>
</evidence>
<dbReference type="EMBL" id="VXPY01000009">
    <property type="protein sequence ID" value="MYD88922.1"/>
    <property type="molecule type" value="Genomic_DNA"/>
</dbReference>
<dbReference type="Gene3D" id="3.30.70.1140">
    <property type="entry name" value="Phospho-2-dehydro-3-deoxyheptonate aldolase, domain 1"/>
    <property type="match status" value="1"/>
</dbReference>
<dbReference type="NCBIfam" id="NF006421">
    <property type="entry name" value="PRK08673.1"/>
    <property type="match status" value="1"/>
</dbReference>
<dbReference type="PANTHER" id="PTHR43018:SF2">
    <property type="entry name" value="PHOSPHO-2-DEHYDRO-3-DEOXYHEPTONATE ALDOLASE"/>
    <property type="match status" value="1"/>
</dbReference>
<comment type="caution">
    <text evidence="4">The sequence shown here is derived from an EMBL/GenBank/DDBJ whole genome shotgun (WGS) entry which is preliminary data.</text>
</comment>
<feature type="domain" description="DAHP synthase ferredoxin-like" evidence="3">
    <location>
        <begin position="1"/>
        <end position="68"/>
    </location>
</feature>
<keyword evidence="1 4" id="KW-0808">Transferase</keyword>
<dbReference type="Gene3D" id="3.20.20.70">
    <property type="entry name" value="Aldolase class I"/>
    <property type="match status" value="1"/>
</dbReference>
<evidence type="ECO:0000256" key="1">
    <source>
        <dbReference type="ARBA" id="ARBA00022679"/>
    </source>
</evidence>
<dbReference type="InterPro" id="IPR013785">
    <property type="entry name" value="Aldolase_TIM"/>
</dbReference>
<dbReference type="PANTHER" id="PTHR43018">
    <property type="entry name" value="PHOSPHO-2-DEHYDRO-3-DEOXYHEPTONATE ALDOLASE"/>
    <property type="match status" value="1"/>
</dbReference>
<feature type="domain" description="DAHP synthetase I/KDSA" evidence="2">
    <location>
        <begin position="88"/>
        <end position="329"/>
    </location>
</feature>